<dbReference type="InterPro" id="IPR016035">
    <property type="entry name" value="Acyl_Trfase/lysoPLipase"/>
</dbReference>
<evidence type="ECO:0000256" key="7">
    <source>
        <dbReference type="SAM" id="MobiDB-lite"/>
    </source>
</evidence>
<evidence type="ECO:0000313" key="11">
    <source>
        <dbReference type="EMBL" id="KAK8001983.1"/>
    </source>
</evidence>
<dbReference type="SUPFAM" id="SSF51735">
    <property type="entry name" value="NAD(P)-binding Rossmann-fold domains"/>
    <property type="match status" value="2"/>
</dbReference>
<dbReference type="Pfam" id="PF13602">
    <property type="entry name" value="ADH_zinc_N_2"/>
    <property type="match status" value="1"/>
</dbReference>
<evidence type="ECO:0000256" key="5">
    <source>
        <dbReference type="ARBA" id="ARBA00023268"/>
    </source>
</evidence>
<dbReference type="Pfam" id="PF00550">
    <property type="entry name" value="PP-binding"/>
    <property type="match status" value="1"/>
</dbReference>
<dbReference type="SUPFAM" id="SSF53901">
    <property type="entry name" value="Thiolase-like"/>
    <property type="match status" value="1"/>
</dbReference>
<dbReference type="Pfam" id="PF08659">
    <property type="entry name" value="KR"/>
    <property type="match status" value="1"/>
</dbReference>
<dbReference type="SMART" id="SM00829">
    <property type="entry name" value="PKS_ER"/>
    <property type="match status" value="1"/>
</dbReference>
<feature type="domain" description="Carrier" evidence="8">
    <location>
        <begin position="2330"/>
        <end position="2410"/>
    </location>
</feature>
<dbReference type="InterPro" id="IPR016036">
    <property type="entry name" value="Malonyl_transacylase_ACP-bd"/>
</dbReference>
<dbReference type="SUPFAM" id="SSF47336">
    <property type="entry name" value="ACP-like"/>
    <property type="match status" value="1"/>
</dbReference>
<dbReference type="CDD" id="cd05195">
    <property type="entry name" value="enoyl_red"/>
    <property type="match status" value="1"/>
</dbReference>
<dbReference type="InterPro" id="IPR020806">
    <property type="entry name" value="PKS_PP-bd"/>
</dbReference>
<dbReference type="SUPFAM" id="SSF50129">
    <property type="entry name" value="GroES-like"/>
    <property type="match status" value="1"/>
</dbReference>
<dbReference type="PROSITE" id="PS52019">
    <property type="entry name" value="PKS_MFAS_DH"/>
    <property type="match status" value="1"/>
</dbReference>
<dbReference type="InterPro" id="IPR042104">
    <property type="entry name" value="PKS_dehydratase_sf"/>
</dbReference>
<feature type="region of interest" description="Disordered" evidence="7">
    <location>
        <begin position="1651"/>
        <end position="1671"/>
    </location>
</feature>
<evidence type="ECO:0000256" key="2">
    <source>
        <dbReference type="ARBA" id="ARBA00022553"/>
    </source>
</evidence>
<dbReference type="SMART" id="SM00822">
    <property type="entry name" value="PKS_KR"/>
    <property type="match status" value="1"/>
</dbReference>
<dbReference type="InterPro" id="IPR056501">
    <property type="entry name" value="NAD-bd_HRPKS_sdrA"/>
</dbReference>
<comment type="caution">
    <text evidence="11">The sequence shown here is derived from an EMBL/GenBank/DDBJ whole genome shotgun (WGS) entry which is preliminary data.</text>
</comment>
<dbReference type="Gene3D" id="3.10.129.110">
    <property type="entry name" value="Polyketide synthase dehydratase"/>
    <property type="match status" value="1"/>
</dbReference>
<comment type="caution">
    <text evidence="6">Lacks conserved residue(s) required for the propagation of feature annotation.</text>
</comment>
<dbReference type="EMBL" id="JAQQWI010000018">
    <property type="protein sequence ID" value="KAK8001983.1"/>
    <property type="molecule type" value="Genomic_DNA"/>
</dbReference>
<keyword evidence="1" id="KW-0596">Phosphopantetheine</keyword>
<dbReference type="InterPro" id="IPR032821">
    <property type="entry name" value="PKS_assoc"/>
</dbReference>
<dbReference type="InterPro" id="IPR036291">
    <property type="entry name" value="NAD(P)-bd_dom_sf"/>
</dbReference>
<dbReference type="Proteomes" id="UP001396898">
    <property type="component" value="Unassembled WGS sequence"/>
</dbReference>
<evidence type="ECO:0000259" key="9">
    <source>
        <dbReference type="PROSITE" id="PS52004"/>
    </source>
</evidence>
<dbReference type="Gene3D" id="1.10.1200.10">
    <property type="entry name" value="ACP-like"/>
    <property type="match status" value="1"/>
</dbReference>
<dbReference type="CDD" id="cd00833">
    <property type="entry name" value="PKS"/>
    <property type="match status" value="1"/>
</dbReference>
<dbReference type="SMART" id="SM00827">
    <property type="entry name" value="PKS_AT"/>
    <property type="match status" value="1"/>
</dbReference>
<dbReference type="InterPro" id="IPR020843">
    <property type="entry name" value="ER"/>
</dbReference>
<evidence type="ECO:0000259" key="10">
    <source>
        <dbReference type="PROSITE" id="PS52019"/>
    </source>
</evidence>
<dbReference type="Pfam" id="PF21089">
    <property type="entry name" value="PKS_DH_N"/>
    <property type="match status" value="1"/>
</dbReference>
<feature type="compositionally biased region" description="Polar residues" evidence="7">
    <location>
        <begin position="7"/>
        <end position="37"/>
    </location>
</feature>
<dbReference type="InterPro" id="IPR001227">
    <property type="entry name" value="Ac_transferase_dom_sf"/>
</dbReference>
<organism evidence="11 12">
    <name type="scientific">Apiospora marii</name>
    <dbReference type="NCBI Taxonomy" id="335849"/>
    <lineage>
        <taxon>Eukaryota</taxon>
        <taxon>Fungi</taxon>
        <taxon>Dikarya</taxon>
        <taxon>Ascomycota</taxon>
        <taxon>Pezizomycotina</taxon>
        <taxon>Sordariomycetes</taxon>
        <taxon>Xylariomycetidae</taxon>
        <taxon>Amphisphaeriales</taxon>
        <taxon>Apiosporaceae</taxon>
        <taxon>Apiospora</taxon>
    </lineage>
</organism>
<gene>
    <name evidence="11" type="ORF">PG991_014205</name>
</gene>
<feature type="region of interest" description="Disordered" evidence="7">
    <location>
        <begin position="1"/>
        <end position="68"/>
    </location>
</feature>
<dbReference type="InterPro" id="IPR013968">
    <property type="entry name" value="PKS_KR"/>
</dbReference>
<keyword evidence="3" id="KW-0808">Transferase</keyword>
<feature type="region of interest" description="Disordered" evidence="7">
    <location>
        <begin position="1283"/>
        <end position="1303"/>
    </location>
</feature>
<evidence type="ECO:0000259" key="8">
    <source>
        <dbReference type="PROSITE" id="PS50075"/>
    </source>
</evidence>
<feature type="compositionally biased region" description="Basic and acidic residues" evidence="7">
    <location>
        <begin position="1654"/>
        <end position="1671"/>
    </location>
</feature>
<dbReference type="InterPro" id="IPR014043">
    <property type="entry name" value="Acyl_transferase_dom"/>
</dbReference>
<feature type="region of interest" description="C-terminal hotdog fold" evidence="6">
    <location>
        <begin position="1102"/>
        <end position="1252"/>
    </location>
</feature>
<dbReference type="InterPro" id="IPR016039">
    <property type="entry name" value="Thiolase-like"/>
</dbReference>
<keyword evidence="4" id="KW-0560">Oxidoreductase</keyword>
<sequence length="2785" mass="302550">MSDHSHTNGTTNGNGIRSNGVHSHVPNGTANGLTSHATPNGTPNGTSNGTTTGTNGINGYTPRPSAPATQTPVAVIGLACRLPGKSNSPEALWKFLLDGGIADPTPPDHRYNFSTHYDGSQRPGTMPSPGGMLLRDVDLTAFDASFFNIGHAEAAVMDPQQRQLLEVTYECLENSGVPLEKLRGTRAGISIDTACSGTLVGVDLACRYLQTNQADGMLVGGALLYLDPSALQDTGPMKGAFSPTGQCHTFDADADGYIRGEAISCVYLKRLDDAIQDGDPIRAVIRGSATNSDGNTTSLTQPSSAAQAAAIRMAYSNAGISDFNETGYLECHGTGTPTGDPLEVAGLASVFAPSRPAEKPLIIGSIKSNVGHSESAAGLSGLIKTVLTVERGVIPGTPTFINPTPRIDFDKSRVRPSRRTIRWPQSSSGLRRASVNSFGFGGTNAHVVLEARDSMIKDPRVRKGFVFSNHGSSLFGLDAGLDAESERPYILALSANDKDALETNVRTLANHLGDPAVGVKLGDVAYTLSERRTHHFHRGFVIADSLDISPDSMILGKKKAQPPRVAFIFTGQGAQWSQMGRDLIESFPLAKATIQKLDAALQTLPQPPQWSLIDELCEVRGGAVLRLPEFSQPLVTALQIAQLAVLSDWGISAARVLGHSSGEIAAAVAAGLVRPEEAIKIAYLRGLAAKFHQPDQPLGMLAVGVSAEAVAPYLETEPTVQIACFNSPTSLTLSGQQPDLVRVCDRLKAGGHFARMLQVNLAYHSEHIRGIAEDYHGLLKEQVPTAPGGAGKEKVTMFSSVTGKPISEAYDALGPDYWRQNMVSPVKFAQAASNMLAGPESSEFLIEIGPSGALAGPVAQVIKAAPSARNTQYVAAAKRGADALLALYETAGKLWANSGVVDLAKVNGYDAGQEAPNLVVDLPNYQWNHTRRYWRESLSASEFLQRPFLSHDLLGSKILSVPWHNPTFYQVLELSDVPWLRDHKIGDQVIFPAAGYLSMAVEAIHQTTAMTQWREKGVPKSFAYCLKDVRFLRSLVLEEDVRAKISLALVPLHASPRRWYNFRVRSLVEGVWVDHCDGLVRIDEEVASYDTTAPARALEPLAHPEPGAVGYKSANAGEFSFGPAFQRIEFFDWVWGSPETRAQVTTEYPPRPTRGSPNIPYTPSRWTMNALDDINCVPVGIEGIVIPSRPDGGRPPAKSCMVRSVAHLLDSSTSQTYGSRFASAGLYDPEDRSLVMEIKRIRFDPISSRGDQSEHVYMHFGWNADVGLTEAEGLNAYLAAQSPEETDGAAVQGDDESRPSSSARVQRLLDALAHRRPEMAVLEANLDGDDSTCLWLDLPGKSNKSGPRSGYNKFHCISKDPKVLSQLQETHSEAPRTAWDLVDMAHPSGHIDSTDKFDLVLVKSSDPEMAFANAPALLSNIAASMSEGGMVVLLNAQGTSPVFQDASQALEAAGLCRIKDLSASVGGLAIIATARPADPAATTTSGEKVITCFRLTDGDEPSSVLAGLKDAGWAVNTCSDADALAPRSNVLVVDELFTTVATRVTAEQWRMLQTIIRKECNILWVTKGGQMEVTEPDRSAAPGLLRTIRSEELGIQLISLDVENSTGPRTLHSIESCLRLLQEPHAGIQKDSEFVERGGVMFTPRLLPDPALNEAKHEPVNGRKPQMESLHDKETPVCLGVERVGTIDSLHYAERSPTPLPIKDGYVEIEIHAAGVNFKDLALTLGIVSSNDPFTLGGEAAGVVSRIGKDVPGDKFGVGQRVVAMFPGCFGNRIQVPWQVAHAIPDGLGFEEAATLPVAFLTAMHGLFDLGGLQAGQRVLIHSATGGTGSAAVQLCQYMGAEIFATAGTEEKRRFLQTAYQIPADHIFSSRTTDFEHQILRRTGGAGVDVILNSLTGDLLEASWNVVAHGGTMVEIGKKDIMEHSRLSMEPFSRSASFRALDLSLDTADLYGKGAGLGRTVARLFERLFALLEQGHVRPITPMQTFAFGQVTDALALMRSTKHMGKLVLSRDAGDKDQRVAIRPAQRLVRFRPDATYLLVGGLKGICGSLAVDFAKKGAKHLAALSRSNYDDAQSQIVLRQLEDLGCQIDLLRGDITKVEDVRRVFAETSVPVAGIIQGAMVLRDRPFANMTVEEFHAAAACKIQGTWNLHNCAQEAQAPLDFFTILSSISSVLGNPAQGNYAAGCSFQDAFASYRQGLGLPASTVNLGIIEQIGYMARNEDLLEKNVSSEVARGINERLLCKIIGYSILQQSGAPVSADPHSRARMVTGLTMPQPPDSMLRLDARFAALFVRDGSSSSSSGNTQAASQDVSQEIKELNLLLRSKSARAANLPQVVDATLAVVSGYLVRAMRLSEAIEPERSLSAYGIDSLAAVEFRNWLRLELGAAMSVIDITTAPSLVFLAEKIITKVVARAIIITLQLTSPSLSMASTPTFDPIGHDLVYPRFDDPTKQRVEERRVVRGDLEIMENPRFSPYLPYSWGFTIYRAVPGQEQDARFAEGVRRLTEWMRWLILNRRYTDEDVRIWRAHPELMPQPADPDAWDEVAARLWNEVVEDYPNAGKVDTTELGREDFSPVGEAFLSWFAARQPRRAPDDDLFIPPNSRYDFCLIVDETALQMLEGLPAETPPLKAPELGPKPAQLQFQSREEQRRYEDAAHAARLAARIAEANARRQGPPPPKSEQQRAKEICRETWVWILDRETMRRYKDGQDLEFPPWARLRLSTVYAAWFRRAKGQEITPWHRHIEEDKVQWDKVRWWKSGTATAANQIRRKYRAQAAAAAAEAVSA</sequence>
<dbReference type="InterPro" id="IPR049900">
    <property type="entry name" value="PKS_mFAS_DH"/>
</dbReference>
<dbReference type="InterPro" id="IPR050091">
    <property type="entry name" value="PKS_NRPS_Biosynth_Enz"/>
</dbReference>
<reference evidence="11 12" key="1">
    <citation type="submission" date="2023-01" db="EMBL/GenBank/DDBJ databases">
        <title>Analysis of 21 Apiospora genomes using comparative genomics revels a genus with tremendous synthesis potential of carbohydrate active enzymes and secondary metabolites.</title>
        <authorList>
            <person name="Sorensen T."/>
        </authorList>
    </citation>
    <scope>NUCLEOTIDE SEQUENCE [LARGE SCALE GENOMIC DNA]</scope>
    <source>
        <strain evidence="11 12">CBS 20057</strain>
    </source>
</reference>
<dbReference type="Pfam" id="PF02801">
    <property type="entry name" value="Ketoacyl-synt_C"/>
    <property type="match status" value="1"/>
</dbReference>
<dbReference type="InterPro" id="IPR049552">
    <property type="entry name" value="PKS_DH_N"/>
</dbReference>
<keyword evidence="12" id="KW-1185">Reference proteome</keyword>
<dbReference type="InterPro" id="IPR013154">
    <property type="entry name" value="ADH-like_N"/>
</dbReference>
<dbReference type="InterPro" id="IPR020841">
    <property type="entry name" value="PKS_Beta-ketoAc_synthase_dom"/>
</dbReference>
<dbReference type="SMART" id="SM00825">
    <property type="entry name" value="PKS_KS"/>
    <property type="match status" value="1"/>
</dbReference>
<dbReference type="PANTHER" id="PTHR43775:SF18">
    <property type="entry name" value="ENZYME, PUTATIVE (JCVI)-RELATED"/>
    <property type="match status" value="1"/>
</dbReference>
<name>A0ABR1R8I6_9PEZI</name>
<dbReference type="Gene3D" id="3.40.366.10">
    <property type="entry name" value="Malonyl-Coenzyme A Acyl Carrier Protein, domain 2"/>
    <property type="match status" value="1"/>
</dbReference>
<dbReference type="SMART" id="SM00826">
    <property type="entry name" value="PKS_DH"/>
    <property type="match status" value="1"/>
</dbReference>
<dbReference type="SMART" id="SM00823">
    <property type="entry name" value="PKS_PP"/>
    <property type="match status" value="1"/>
</dbReference>
<dbReference type="InterPro" id="IPR014031">
    <property type="entry name" value="Ketoacyl_synth_C"/>
</dbReference>
<dbReference type="PROSITE" id="PS52004">
    <property type="entry name" value="KS3_2"/>
    <property type="match status" value="1"/>
</dbReference>
<evidence type="ECO:0000256" key="6">
    <source>
        <dbReference type="PROSITE-ProRule" id="PRU01363"/>
    </source>
</evidence>
<dbReference type="Pfam" id="PF00698">
    <property type="entry name" value="Acyl_transf_1"/>
    <property type="match status" value="1"/>
</dbReference>
<dbReference type="Pfam" id="PF16197">
    <property type="entry name" value="KAsynt_C_assoc"/>
    <property type="match status" value="1"/>
</dbReference>
<accession>A0ABR1R8I6</accession>
<evidence type="ECO:0000256" key="3">
    <source>
        <dbReference type="ARBA" id="ARBA00022679"/>
    </source>
</evidence>
<dbReference type="Gene3D" id="3.30.70.3290">
    <property type="match status" value="1"/>
</dbReference>
<feature type="domain" description="PKS/mFAS DH" evidence="10">
    <location>
        <begin position="951"/>
        <end position="1252"/>
    </location>
</feature>
<dbReference type="InterPro" id="IPR036736">
    <property type="entry name" value="ACP-like_sf"/>
</dbReference>
<keyword evidence="5" id="KW-0511">Multifunctional enzyme</keyword>
<dbReference type="InterPro" id="IPR020807">
    <property type="entry name" value="PKS_DH"/>
</dbReference>
<dbReference type="SUPFAM" id="SSF55048">
    <property type="entry name" value="Probable ACP-binding domain of malonyl-CoA ACP transacylase"/>
    <property type="match status" value="1"/>
</dbReference>
<dbReference type="InterPro" id="IPR014030">
    <property type="entry name" value="Ketoacyl_synth_N"/>
</dbReference>
<evidence type="ECO:0000256" key="1">
    <source>
        <dbReference type="ARBA" id="ARBA00022450"/>
    </source>
</evidence>
<keyword evidence="2" id="KW-0597">Phosphoprotein</keyword>
<dbReference type="Gene3D" id="3.40.47.10">
    <property type="match status" value="2"/>
</dbReference>
<dbReference type="PROSITE" id="PS50075">
    <property type="entry name" value="CARRIER"/>
    <property type="match status" value="1"/>
</dbReference>
<feature type="compositionally biased region" description="Low complexity" evidence="7">
    <location>
        <begin position="38"/>
        <end position="62"/>
    </location>
</feature>
<feature type="region of interest" description="N-terminal hotdog fold" evidence="6">
    <location>
        <begin position="951"/>
        <end position="1087"/>
    </location>
</feature>
<proteinExistence type="predicted"/>
<dbReference type="Gene3D" id="3.40.50.720">
    <property type="entry name" value="NAD(P)-binding Rossmann-like Domain"/>
    <property type="match status" value="2"/>
</dbReference>
<dbReference type="InterPro" id="IPR009081">
    <property type="entry name" value="PP-bd_ACP"/>
</dbReference>
<protein>
    <submittedName>
        <fullName evidence="11">Fumagillin dodecapentaenoate synthase</fullName>
    </submittedName>
</protein>
<dbReference type="InterPro" id="IPR057326">
    <property type="entry name" value="KR_dom"/>
</dbReference>
<dbReference type="Gene3D" id="3.90.180.10">
    <property type="entry name" value="Medium-chain alcohol dehydrogenases, catalytic domain"/>
    <property type="match status" value="1"/>
</dbReference>
<evidence type="ECO:0000313" key="12">
    <source>
        <dbReference type="Proteomes" id="UP001396898"/>
    </source>
</evidence>
<dbReference type="InterPro" id="IPR011032">
    <property type="entry name" value="GroES-like_sf"/>
</dbReference>
<dbReference type="Pfam" id="PF23114">
    <property type="entry name" value="NAD-bd_HRPKS_sdrA"/>
    <property type="match status" value="1"/>
</dbReference>
<dbReference type="Pfam" id="PF00109">
    <property type="entry name" value="ketoacyl-synt"/>
    <property type="match status" value="1"/>
</dbReference>
<feature type="domain" description="Ketosynthase family 3 (KS3)" evidence="9">
    <location>
        <begin position="70"/>
        <end position="451"/>
    </location>
</feature>
<dbReference type="Pfam" id="PF08240">
    <property type="entry name" value="ADH_N"/>
    <property type="match status" value="1"/>
</dbReference>
<dbReference type="SUPFAM" id="SSF52151">
    <property type="entry name" value="FabD/lysophospholipase-like"/>
    <property type="match status" value="1"/>
</dbReference>
<evidence type="ECO:0000256" key="4">
    <source>
        <dbReference type="ARBA" id="ARBA00023002"/>
    </source>
</evidence>
<dbReference type="PANTHER" id="PTHR43775">
    <property type="entry name" value="FATTY ACID SYNTHASE"/>
    <property type="match status" value="1"/>
</dbReference>